<proteinExistence type="predicted"/>
<dbReference type="AlphaFoldDB" id="A0A4Y2AGZ0"/>
<protein>
    <submittedName>
        <fullName evidence="1">Uncharacterized protein</fullName>
    </submittedName>
</protein>
<name>A0A4Y2AGZ0_ARAVE</name>
<accession>A0A4Y2AGZ0</accession>
<comment type="caution">
    <text evidence="1">The sequence shown here is derived from an EMBL/GenBank/DDBJ whole genome shotgun (WGS) entry which is preliminary data.</text>
</comment>
<reference evidence="1 2" key="1">
    <citation type="journal article" date="2019" name="Sci. Rep.">
        <title>Orb-weaving spider Araneus ventricosus genome elucidates the spidroin gene catalogue.</title>
        <authorList>
            <person name="Kono N."/>
            <person name="Nakamura H."/>
            <person name="Ohtoshi R."/>
            <person name="Moran D.A.P."/>
            <person name="Shinohara A."/>
            <person name="Yoshida Y."/>
            <person name="Fujiwara M."/>
            <person name="Mori M."/>
            <person name="Tomita M."/>
            <person name="Arakawa K."/>
        </authorList>
    </citation>
    <scope>NUCLEOTIDE SEQUENCE [LARGE SCALE GENOMIC DNA]</scope>
</reference>
<organism evidence="1 2">
    <name type="scientific">Araneus ventricosus</name>
    <name type="common">Orbweaver spider</name>
    <name type="synonym">Epeira ventricosa</name>
    <dbReference type="NCBI Taxonomy" id="182803"/>
    <lineage>
        <taxon>Eukaryota</taxon>
        <taxon>Metazoa</taxon>
        <taxon>Ecdysozoa</taxon>
        <taxon>Arthropoda</taxon>
        <taxon>Chelicerata</taxon>
        <taxon>Arachnida</taxon>
        <taxon>Araneae</taxon>
        <taxon>Araneomorphae</taxon>
        <taxon>Entelegynae</taxon>
        <taxon>Araneoidea</taxon>
        <taxon>Araneidae</taxon>
        <taxon>Araneus</taxon>
    </lineage>
</organism>
<gene>
    <name evidence="1" type="ORF">AVEN_48959_1</name>
</gene>
<sequence>MSRVYGENWEIGEPTFMMKRDKPAATEYQNSTSCPSDSIEMEVYHKPRWPSDNVFPVLKPDSIEDPSCIGPVAH</sequence>
<evidence type="ECO:0000313" key="2">
    <source>
        <dbReference type="Proteomes" id="UP000499080"/>
    </source>
</evidence>
<keyword evidence="2" id="KW-1185">Reference proteome</keyword>
<dbReference type="EMBL" id="BGPR01000017">
    <property type="protein sequence ID" value="GBL79000.1"/>
    <property type="molecule type" value="Genomic_DNA"/>
</dbReference>
<dbReference type="Proteomes" id="UP000499080">
    <property type="component" value="Unassembled WGS sequence"/>
</dbReference>
<evidence type="ECO:0000313" key="1">
    <source>
        <dbReference type="EMBL" id="GBL79000.1"/>
    </source>
</evidence>